<dbReference type="EMBL" id="JABCUR010000001">
    <property type="protein sequence ID" value="NMW63987.1"/>
    <property type="molecule type" value="Genomic_DNA"/>
</dbReference>
<evidence type="ECO:0000313" key="3">
    <source>
        <dbReference type="EMBL" id="NMW93192.1"/>
    </source>
</evidence>
<reference evidence="1 10" key="2">
    <citation type="submission" date="2019-08" db="EMBL/GenBank/DDBJ databases">
        <title>Comparison of rpoB and gyrB Sequences from Mobiluncus Species and Development of a Multiplex PCR Method for Clinical Detection of Mobiluncus curtisii and Mobiluncus mulieris.</title>
        <authorList>
            <person name="Yang L."/>
            <person name="Shen Y."/>
            <person name="Xu G."/>
            <person name="Shu L.-B."/>
            <person name="Hu J."/>
            <person name="Zhang R."/>
            <person name="Wang Y."/>
            <person name="Zhou H.-W."/>
            <person name="Zhang X."/>
        </authorList>
    </citation>
    <scope>NUCLEOTIDE SEQUENCE [LARGE SCALE GENOMIC DNA]</scope>
    <source>
        <strain evidence="1 10">M26</strain>
    </source>
</reference>
<evidence type="ECO:0000313" key="6">
    <source>
        <dbReference type="Proteomes" id="UP000255284"/>
    </source>
</evidence>
<dbReference type="Proteomes" id="UP000578252">
    <property type="component" value="Unassembled WGS sequence"/>
</dbReference>
<dbReference type="Proteomes" id="UP000575397">
    <property type="component" value="Unassembled WGS sequence"/>
</dbReference>
<reference evidence="7 8" key="3">
    <citation type="submission" date="2020-04" db="EMBL/GenBank/DDBJ databases">
        <title>Antimicrobial susceptibility and clonality of vaginal-derived multi-drug resistant Mobiluncus isolates in China.</title>
        <authorList>
            <person name="Zhang X."/>
        </authorList>
    </citation>
    <scope>NUCLEOTIDE SEQUENCE [LARGE SCALE GENOMIC DNA]</scope>
    <source>
        <strain evidence="4 7">12</strain>
        <strain evidence="2 8">13</strain>
        <strain evidence="3 9">7</strain>
    </source>
</reference>
<evidence type="ECO:0000313" key="10">
    <source>
        <dbReference type="Proteomes" id="UP001209486"/>
    </source>
</evidence>
<protein>
    <submittedName>
        <fullName evidence="4">Uncharacterized protein</fullName>
    </submittedName>
</protein>
<evidence type="ECO:0000313" key="8">
    <source>
        <dbReference type="Proteomes" id="UP000578252"/>
    </source>
</evidence>
<dbReference type="EMBL" id="VSZY01000001">
    <property type="protein sequence ID" value="MCU9967999.1"/>
    <property type="molecule type" value="Genomic_DNA"/>
</dbReference>
<dbReference type="RefSeq" id="WP_004013691.1">
    <property type="nucleotide sequence ID" value="NZ_CAMPNB010000017.1"/>
</dbReference>
<dbReference type="EMBL" id="UGGQ01000006">
    <property type="protein sequence ID" value="STO16447.1"/>
    <property type="molecule type" value="Genomic_DNA"/>
</dbReference>
<accession>A0A2J9KN19</accession>
<evidence type="ECO:0000313" key="7">
    <source>
        <dbReference type="Proteomes" id="UP000575397"/>
    </source>
</evidence>
<dbReference type="OrthoDB" id="5244255at2"/>
<reference evidence="5 6" key="1">
    <citation type="submission" date="2018-06" db="EMBL/GenBank/DDBJ databases">
        <authorList>
            <consortium name="Pathogen Informatics"/>
            <person name="Doyle S."/>
        </authorList>
    </citation>
    <scope>NUCLEOTIDE SEQUENCE [LARGE SCALE GENOMIC DNA]</scope>
    <source>
        <strain evidence="5 6">NCTC11819</strain>
    </source>
</reference>
<proteinExistence type="predicted"/>
<evidence type="ECO:0000313" key="1">
    <source>
        <dbReference type="EMBL" id="MCU9967999.1"/>
    </source>
</evidence>
<dbReference type="Proteomes" id="UP000255284">
    <property type="component" value="Unassembled WGS sequence"/>
</dbReference>
<sequence>MSATPLPTAKEVRDLYEMLLGRTVEVSPDYEILKPDEEFGCCVAFFNDAMGAICAACIMDLDLCAYAGAALQLIPAAGAQDCINNGCLDDNYIENVYEVLNVFSSLFNKEGAPHVSIGLMYTPGEELPANEYKMVTSYVERRDSILDIEGYGKGRFGVMCFN</sequence>
<comment type="caution">
    <text evidence="4">The sequence shown here is derived from an EMBL/GenBank/DDBJ whole genome shotgun (WGS) entry which is preliminary data.</text>
</comment>
<evidence type="ECO:0000313" key="4">
    <source>
        <dbReference type="EMBL" id="NMX02982.1"/>
    </source>
</evidence>
<evidence type="ECO:0000313" key="2">
    <source>
        <dbReference type="EMBL" id="NMW63987.1"/>
    </source>
</evidence>
<organism evidence="4 7">
    <name type="scientific">Mobiluncus mulieris</name>
    <dbReference type="NCBI Taxonomy" id="2052"/>
    <lineage>
        <taxon>Bacteria</taxon>
        <taxon>Bacillati</taxon>
        <taxon>Actinomycetota</taxon>
        <taxon>Actinomycetes</taxon>
        <taxon>Actinomycetales</taxon>
        <taxon>Actinomycetaceae</taxon>
        <taxon>Mobiluncus</taxon>
    </lineage>
</organism>
<dbReference type="EMBL" id="JABCUS010000005">
    <property type="protein sequence ID" value="NMX02982.1"/>
    <property type="molecule type" value="Genomic_DNA"/>
</dbReference>
<dbReference type="AlphaFoldDB" id="A0A2J9KN19"/>
<name>A0A2J9KN19_9ACTO</name>
<dbReference type="Proteomes" id="UP001209486">
    <property type="component" value="Unassembled WGS sequence"/>
</dbReference>
<evidence type="ECO:0000313" key="9">
    <source>
        <dbReference type="Proteomes" id="UP000582487"/>
    </source>
</evidence>
<dbReference type="EMBL" id="JABCUV010000005">
    <property type="protein sequence ID" value="NMW93192.1"/>
    <property type="molecule type" value="Genomic_DNA"/>
</dbReference>
<dbReference type="Proteomes" id="UP000582487">
    <property type="component" value="Unassembled WGS sequence"/>
</dbReference>
<dbReference type="GeneID" id="61168911"/>
<gene>
    <name evidence="1" type="ORF">FYZ43_00880</name>
    <name evidence="3" type="ORF">HHJ74_05710</name>
    <name evidence="4" type="ORF">HHJ77_03285</name>
    <name evidence="2" type="ORF">HHJ78_00145</name>
    <name evidence="5" type="ORF">NCTC11819_01014</name>
</gene>
<evidence type="ECO:0000313" key="5">
    <source>
        <dbReference type="EMBL" id="STO16447.1"/>
    </source>
</evidence>